<sequence>MSFTRPKYDQIKIYSYFTKNKDQISVALTYLHSLQTDDANLKYLKTFITPENENQVIENRGSSEDLYIFVDNSNFFIEASKSIRRMESLGENIKIFIDYG</sequence>
<protein>
    <submittedName>
        <fullName evidence="1">Uncharacterized protein</fullName>
    </submittedName>
</protein>
<reference evidence="1" key="1">
    <citation type="submission" date="2020-05" db="EMBL/GenBank/DDBJ databases">
        <authorList>
            <person name="Rincon C."/>
            <person name="Sanders R I."/>
            <person name="Robbins C."/>
            <person name="Chaturvedi A."/>
        </authorList>
    </citation>
    <scope>NUCLEOTIDE SEQUENCE</scope>
    <source>
        <strain evidence="1">CHB12</strain>
    </source>
</reference>
<evidence type="ECO:0000313" key="2">
    <source>
        <dbReference type="Proteomes" id="UP000684084"/>
    </source>
</evidence>
<dbReference type="EMBL" id="CAGKOT010000002">
    <property type="protein sequence ID" value="CAB5314162.1"/>
    <property type="molecule type" value="Genomic_DNA"/>
</dbReference>
<dbReference type="OrthoDB" id="2375857at2759"/>
<organism evidence="1 2">
    <name type="scientific">Rhizophagus irregularis</name>
    <dbReference type="NCBI Taxonomy" id="588596"/>
    <lineage>
        <taxon>Eukaryota</taxon>
        <taxon>Fungi</taxon>
        <taxon>Fungi incertae sedis</taxon>
        <taxon>Mucoromycota</taxon>
        <taxon>Glomeromycotina</taxon>
        <taxon>Glomeromycetes</taxon>
        <taxon>Glomerales</taxon>
        <taxon>Glomeraceae</taxon>
        <taxon>Rhizophagus</taxon>
    </lineage>
</organism>
<comment type="caution">
    <text evidence="1">The sequence shown here is derived from an EMBL/GenBank/DDBJ whole genome shotgun (WGS) entry which is preliminary data.</text>
</comment>
<gene>
    <name evidence="1" type="ORF">CHRIB12_LOCUS1769</name>
</gene>
<accession>A0A915YQZ1</accession>
<dbReference type="Proteomes" id="UP000684084">
    <property type="component" value="Unassembled WGS sequence"/>
</dbReference>
<name>A0A915YQZ1_9GLOM</name>
<dbReference type="AlphaFoldDB" id="A0A915YQZ1"/>
<proteinExistence type="predicted"/>
<evidence type="ECO:0000313" key="1">
    <source>
        <dbReference type="EMBL" id="CAB5314162.1"/>
    </source>
</evidence>